<organism evidence="2">
    <name type="scientific">Brassica cretica</name>
    <name type="common">Mustard</name>
    <dbReference type="NCBI Taxonomy" id="69181"/>
    <lineage>
        <taxon>Eukaryota</taxon>
        <taxon>Viridiplantae</taxon>
        <taxon>Streptophyta</taxon>
        <taxon>Embryophyta</taxon>
        <taxon>Tracheophyta</taxon>
        <taxon>Spermatophyta</taxon>
        <taxon>Magnoliopsida</taxon>
        <taxon>eudicotyledons</taxon>
        <taxon>Gunneridae</taxon>
        <taxon>Pentapetalae</taxon>
        <taxon>rosids</taxon>
        <taxon>malvids</taxon>
        <taxon>Brassicales</taxon>
        <taxon>Brassicaceae</taxon>
        <taxon>Brassiceae</taxon>
        <taxon>Brassica</taxon>
    </lineage>
</organism>
<sequence length="153" mass="16733">MAMTCDAADRRGSGQAADSSLRRHVENARTAAMQHGWESSAVMGDDKGRGRVLQVEAGRRFETETACSERTDRGHAARVEAIRGRYQNCLIHLFFGSNPGDWSTQTTTAAVEKLRERGVEVELGCGRAEGGGIVLASCFSFAREMREVRLVRG</sequence>
<reference evidence="2" key="1">
    <citation type="submission" date="2019-12" db="EMBL/GenBank/DDBJ databases">
        <title>Genome sequencing and annotation of Brassica cretica.</title>
        <authorList>
            <person name="Studholme D.J."/>
            <person name="Sarris P.F."/>
        </authorList>
    </citation>
    <scope>NUCLEOTIDE SEQUENCE</scope>
    <source>
        <strain evidence="2">PFS-102/07</strain>
        <tissue evidence="2">Leaf</tissue>
    </source>
</reference>
<dbReference type="EMBL" id="QGKY02000089">
    <property type="protein sequence ID" value="KAF2615944.1"/>
    <property type="molecule type" value="Genomic_DNA"/>
</dbReference>
<accession>A0A8S9M779</accession>
<feature type="region of interest" description="Disordered" evidence="1">
    <location>
        <begin position="1"/>
        <end position="21"/>
    </location>
</feature>
<protein>
    <submittedName>
        <fullName evidence="2">Uncharacterized protein</fullName>
    </submittedName>
</protein>
<dbReference type="AlphaFoldDB" id="A0A8S9M779"/>
<evidence type="ECO:0000256" key="1">
    <source>
        <dbReference type="SAM" id="MobiDB-lite"/>
    </source>
</evidence>
<gene>
    <name evidence="2" type="ORF">F2Q70_00012734</name>
</gene>
<proteinExistence type="predicted"/>
<name>A0A8S9M779_BRACR</name>
<comment type="caution">
    <text evidence="2">The sequence shown here is derived from an EMBL/GenBank/DDBJ whole genome shotgun (WGS) entry which is preliminary data.</text>
</comment>
<evidence type="ECO:0000313" key="2">
    <source>
        <dbReference type="EMBL" id="KAF2615944.1"/>
    </source>
</evidence>